<evidence type="ECO:0000256" key="2">
    <source>
        <dbReference type="PIRNR" id="PIRNR036893"/>
    </source>
</evidence>
<dbReference type="PANTHER" id="PTHR10612">
    <property type="entry name" value="APOLIPOPROTEIN D"/>
    <property type="match status" value="1"/>
</dbReference>
<dbReference type="InterPro" id="IPR047202">
    <property type="entry name" value="Lipocalin_Blc-like_dom"/>
</dbReference>
<feature type="signal peptide" evidence="2">
    <location>
        <begin position="1"/>
        <end position="24"/>
    </location>
</feature>
<dbReference type="InterPro" id="IPR000566">
    <property type="entry name" value="Lipocln_cytosolic_FA-bd_dom"/>
</dbReference>
<organism evidence="4 5">
    <name type="scientific">Uliginosibacterium flavum</name>
    <dbReference type="NCBI Taxonomy" id="1396831"/>
    <lineage>
        <taxon>Bacteria</taxon>
        <taxon>Pseudomonadati</taxon>
        <taxon>Pseudomonadota</taxon>
        <taxon>Betaproteobacteria</taxon>
        <taxon>Rhodocyclales</taxon>
        <taxon>Zoogloeaceae</taxon>
        <taxon>Uliginosibacterium</taxon>
    </lineage>
</organism>
<keyword evidence="2" id="KW-0449">Lipoprotein</keyword>
<comment type="similarity">
    <text evidence="1 2">Belongs to the calycin superfamily. Lipocalin family.</text>
</comment>
<comment type="subunit">
    <text evidence="2">Homodimer.</text>
</comment>
<keyword evidence="2" id="KW-0446">Lipid-binding</keyword>
<evidence type="ECO:0000313" key="5">
    <source>
        <dbReference type="Proteomes" id="UP001549691"/>
    </source>
</evidence>
<dbReference type="InterPro" id="IPR022271">
    <property type="entry name" value="Lipocalin_ApoD"/>
</dbReference>
<comment type="subcellular location">
    <subcellularLocation>
        <location evidence="2">Cell outer membrane</location>
    </subcellularLocation>
</comment>
<name>A0ABV2TQP4_9RHOO</name>
<dbReference type="CDD" id="cd19438">
    <property type="entry name" value="lipocalin_Blc-like"/>
    <property type="match status" value="1"/>
</dbReference>
<dbReference type="PANTHER" id="PTHR10612:SF34">
    <property type="entry name" value="APOLIPOPROTEIN D"/>
    <property type="match status" value="1"/>
</dbReference>
<dbReference type="Proteomes" id="UP001549691">
    <property type="component" value="Unassembled WGS sequence"/>
</dbReference>
<comment type="function">
    <text evidence="2">Involved in the storage or transport of lipids necessary for membrane maintenance under stressful conditions. Displays a binding preference for lysophospholipids.</text>
</comment>
<reference evidence="4 5" key="1">
    <citation type="submission" date="2024-07" db="EMBL/GenBank/DDBJ databases">
        <title>Uliginosibacterium flavum JJ3220;KACC:17644.</title>
        <authorList>
            <person name="Kim M.K."/>
        </authorList>
    </citation>
    <scope>NUCLEOTIDE SEQUENCE [LARGE SCALE GENOMIC DNA]</scope>
    <source>
        <strain evidence="4 5">KACC:17644</strain>
    </source>
</reference>
<sequence>MKTRLIRRAFCLSALCLCTLSARASGPATDKTDAGTDLNTIATLDVPRYMGSWYEIAKFPNWFQRKCSSDTRADYSLQPEGKLQVTNRCKQANGEISEVIGAARQVGPANSPKLKVRFAPAWLSFIPAVWGNYWIIDLDADYQLAAISEPSRQYLWVLSRTPQVNQQAYAALLERLNKQGFDVRKLETTPQGGAQN</sequence>
<protein>
    <recommendedName>
        <fullName evidence="2">Outer membrane lipoprotein Blc</fullName>
    </recommendedName>
</protein>
<evidence type="ECO:0000313" key="4">
    <source>
        <dbReference type="EMBL" id="MET7016250.1"/>
    </source>
</evidence>
<keyword evidence="2" id="KW-0732">Signal</keyword>
<dbReference type="Gene3D" id="2.40.128.20">
    <property type="match status" value="1"/>
</dbReference>
<keyword evidence="2" id="KW-0472">Membrane</keyword>
<keyword evidence="5" id="KW-1185">Reference proteome</keyword>
<dbReference type="Pfam" id="PF08212">
    <property type="entry name" value="Lipocalin_2"/>
    <property type="match status" value="1"/>
</dbReference>
<proteinExistence type="inferred from homology"/>
<dbReference type="InterPro" id="IPR002446">
    <property type="entry name" value="Lipocalin_bac"/>
</dbReference>
<evidence type="ECO:0000256" key="1">
    <source>
        <dbReference type="ARBA" id="ARBA00006889"/>
    </source>
</evidence>
<comment type="caution">
    <text evidence="4">The sequence shown here is derived from an EMBL/GenBank/DDBJ whole genome shotgun (WGS) entry which is preliminary data.</text>
</comment>
<dbReference type="PIRSF" id="PIRSF036893">
    <property type="entry name" value="Lipocalin_ApoD"/>
    <property type="match status" value="1"/>
</dbReference>
<dbReference type="InterPro" id="IPR012674">
    <property type="entry name" value="Calycin"/>
</dbReference>
<dbReference type="PRINTS" id="PR01171">
    <property type="entry name" value="BCTLIPOCALIN"/>
</dbReference>
<evidence type="ECO:0000259" key="3">
    <source>
        <dbReference type="Pfam" id="PF08212"/>
    </source>
</evidence>
<keyword evidence="2" id="KW-0998">Cell outer membrane</keyword>
<dbReference type="SUPFAM" id="SSF50814">
    <property type="entry name" value="Lipocalins"/>
    <property type="match status" value="1"/>
</dbReference>
<dbReference type="EMBL" id="JBEWZI010000033">
    <property type="protein sequence ID" value="MET7016250.1"/>
    <property type="molecule type" value="Genomic_DNA"/>
</dbReference>
<accession>A0ABV2TQP4</accession>
<gene>
    <name evidence="4" type="ORF">ABXR19_18840</name>
</gene>
<feature type="domain" description="Lipocalin/cytosolic fatty-acid binding" evidence="3">
    <location>
        <begin position="44"/>
        <end position="191"/>
    </location>
</feature>
<feature type="chain" id="PRO_5045015752" description="Outer membrane lipoprotein Blc" evidence="2">
    <location>
        <begin position="25"/>
        <end position="196"/>
    </location>
</feature>
<dbReference type="RefSeq" id="WP_354602709.1">
    <property type="nucleotide sequence ID" value="NZ_JBEWZI010000033.1"/>
</dbReference>